<dbReference type="RefSeq" id="WP_015710194.1">
    <property type="nucleotide sequence ID" value="NC_015577.1"/>
</dbReference>
<dbReference type="InterPro" id="IPR000843">
    <property type="entry name" value="HTH_LacI"/>
</dbReference>
<reference evidence="6" key="1">
    <citation type="submission" date="2009-12" db="EMBL/GenBank/DDBJ databases">
        <title>Complete sequence of Treponema azotonutricium strain ZAS-9.</title>
        <authorList>
            <person name="Tetu S.G."/>
            <person name="Matson E."/>
            <person name="Ren Q."/>
            <person name="Seshadri R."/>
            <person name="Elbourne L."/>
            <person name="Hassan K.A."/>
            <person name="Durkin A."/>
            <person name="Radune D."/>
            <person name="Mohamoud Y."/>
            <person name="Shay R."/>
            <person name="Jin S."/>
            <person name="Zhang X."/>
            <person name="Lucey K."/>
            <person name="Ballor N.R."/>
            <person name="Ottesen E."/>
            <person name="Rosenthal R."/>
            <person name="Allen A."/>
            <person name="Leadbetter J.R."/>
            <person name="Paulsen I.T."/>
        </authorList>
    </citation>
    <scope>NUCLEOTIDE SEQUENCE [LARGE SCALE GENOMIC DNA]</scope>
    <source>
        <strain evidence="6">ATCC BAA-888 / DSM 13862 / ZAS-9</strain>
    </source>
</reference>
<dbReference type="Pfam" id="PF00356">
    <property type="entry name" value="LacI"/>
    <property type="match status" value="1"/>
</dbReference>
<dbReference type="SUPFAM" id="SSF53822">
    <property type="entry name" value="Periplasmic binding protein-like I"/>
    <property type="match status" value="1"/>
</dbReference>
<evidence type="ECO:0000259" key="4">
    <source>
        <dbReference type="PROSITE" id="PS50932"/>
    </source>
</evidence>
<dbReference type="EMBL" id="CP001841">
    <property type="protein sequence ID" value="AEF80808.1"/>
    <property type="molecule type" value="Genomic_DNA"/>
</dbReference>
<dbReference type="PROSITE" id="PS00356">
    <property type="entry name" value="HTH_LACI_1"/>
    <property type="match status" value="1"/>
</dbReference>
<keyword evidence="3" id="KW-0804">Transcription</keyword>
<keyword evidence="6" id="KW-1185">Reference proteome</keyword>
<dbReference type="CDD" id="cd06307">
    <property type="entry name" value="PBP1_sugar_binding"/>
    <property type="match status" value="1"/>
</dbReference>
<sequence>MTVKEIAELASVSIGTVDRVLHKRGRVSVATKEKIEHIIEKYQFVPNPIARSLKQNRPYKICVFLPRRDQDAGYWGQVMDGIKPAIAELAPLGIVVEVVEFDRYGPGMFEAKAETVLKKEIDGLVFAPIMPQRTMPFVSRIHAKNIPYVFIDADIPGLNPLCTINQDSFRGGYLAGRLMHLMRGISDKPAAILNAHGGDYHITRRKEGFLSYTAEYGIPTITREQFTEQSAELSDMEIVDFLKIHPEISGVFITNCFAYRVVQAARKIGRERELIIIGYDLIPENRCLIKEGSINAVISQRPEYQGRESLMNLFRFLVLGQKIPEKIEIPLDVFIKENIID</sequence>
<evidence type="ECO:0000256" key="3">
    <source>
        <dbReference type="ARBA" id="ARBA00023163"/>
    </source>
</evidence>
<dbReference type="eggNOG" id="COG1609">
    <property type="taxonomic scope" value="Bacteria"/>
</dbReference>
<dbReference type="InterPro" id="IPR025997">
    <property type="entry name" value="SBP_2_dom"/>
</dbReference>
<keyword evidence="2" id="KW-0238">DNA-binding</keyword>
<dbReference type="HOGENOM" id="CLU_037628_0_1_12"/>
<dbReference type="GO" id="GO:0003700">
    <property type="term" value="F:DNA-binding transcription factor activity"/>
    <property type="evidence" value="ECO:0007669"/>
    <property type="project" value="TreeGrafter"/>
</dbReference>
<evidence type="ECO:0000256" key="1">
    <source>
        <dbReference type="ARBA" id="ARBA00023015"/>
    </source>
</evidence>
<dbReference type="GO" id="GO:0000976">
    <property type="term" value="F:transcription cis-regulatory region binding"/>
    <property type="evidence" value="ECO:0007669"/>
    <property type="project" value="TreeGrafter"/>
</dbReference>
<evidence type="ECO:0000256" key="2">
    <source>
        <dbReference type="ARBA" id="ARBA00023125"/>
    </source>
</evidence>
<dbReference type="Proteomes" id="UP000009222">
    <property type="component" value="Chromosome"/>
</dbReference>
<reference evidence="5 6" key="2">
    <citation type="journal article" date="2011" name="ISME J.">
        <title>RNA-seq reveals cooperative metabolic interactions between two termite-gut spirochete species in co-culture.</title>
        <authorList>
            <person name="Rosenthal A.Z."/>
            <person name="Matson E.G."/>
            <person name="Eldar A."/>
            <person name="Leadbetter J.R."/>
        </authorList>
    </citation>
    <scope>NUCLEOTIDE SEQUENCE [LARGE SCALE GENOMIC DNA]</scope>
    <source>
        <strain evidence="6">ATCC BAA-888 / DSM 13862 / ZAS-9</strain>
    </source>
</reference>
<dbReference type="SMART" id="SM00354">
    <property type="entry name" value="HTH_LACI"/>
    <property type="match status" value="1"/>
</dbReference>
<dbReference type="InParanoid" id="F5YBW8"/>
<gene>
    <name evidence="5" type="ordered locus">TREAZ_1838</name>
</gene>
<dbReference type="STRING" id="545695.TREAZ_1838"/>
<dbReference type="PROSITE" id="PS50932">
    <property type="entry name" value="HTH_LACI_2"/>
    <property type="match status" value="1"/>
</dbReference>
<dbReference type="AlphaFoldDB" id="F5YBW8"/>
<dbReference type="SUPFAM" id="SSF47413">
    <property type="entry name" value="lambda repressor-like DNA-binding domains"/>
    <property type="match status" value="1"/>
</dbReference>
<dbReference type="CDD" id="cd01392">
    <property type="entry name" value="HTH_LacI"/>
    <property type="match status" value="1"/>
</dbReference>
<name>F5YBW8_LEAAZ</name>
<dbReference type="PANTHER" id="PTHR30146">
    <property type="entry name" value="LACI-RELATED TRANSCRIPTIONAL REPRESSOR"/>
    <property type="match status" value="1"/>
</dbReference>
<dbReference type="InterPro" id="IPR010982">
    <property type="entry name" value="Lambda_DNA-bd_dom_sf"/>
</dbReference>
<proteinExistence type="predicted"/>
<organism evidence="5 6">
    <name type="scientific">Leadbettera azotonutricia (strain ATCC BAA-888 / DSM 13862 / ZAS-9)</name>
    <name type="common">Treponema azotonutricium</name>
    <dbReference type="NCBI Taxonomy" id="545695"/>
    <lineage>
        <taxon>Bacteria</taxon>
        <taxon>Pseudomonadati</taxon>
        <taxon>Spirochaetota</taxon>
        <taxon>Spirochaetia</taxon>
        <taxon>Spirochaetales</taxon>
        <taxon>Breznakiellaceae</taxon>
        <taxon>Leadbettera</taxon>
    </lineage>
</organism>
<protein>
    <submittedName>
        <fullName evidence="5">Putative LacI-family transcriptional regulator</fullName>
    </submittedName>
</protein>
<dbReference type="OrthoDB" id="569491at2"/>
<evidence type="ECO:0000313" key="5">
    <source>
        <dbReference type="EMBL" id="AEF80808.1"/>
    </source>
</evidence>
<dbReference type="InterPro" id="IPR028082">
    <property type="entry name" value="Peripla_BP_I"/>
</dbReference>
<accession>F5YBW8</accession>
<dbReference type="Gene3D" id="1.10.260.40">
    <property type="entry name" value="lambda repressor-like DNA-binding domains"/>
    <property type="match status" value="1"/>
</dbReference>
<evidence type="ECO:0000313" key="6">
    <source>
        <dbReference type="Proteomes" id="UP000009222"/>
    </source>
</evidence>
<keyword evidence="1" id="KW-0805">Transcription regulation</keyword>
<dbReference type="Pfam" id="PF13407">
    <property type="entry name" value="Peripla_BP_4"/>
    <property type="match status" value="1"/>
</dbReference>
<dbReference type="PANTHER" id="PTHR30146:SF144">
    <property type="entry name" value="LACI-FAMILY TRANSCRIPTION REGULATOR"/>
    <property type="match status" value="1"/>
</dbReference>
<feature type="domain" description="HTH lacI-type" evidence="4">
    <location>
        <begin position="1"/>
        <end position="55"/>
    </location>
</feature>
<dbReference type="Gene3D" id="3.40.50.2300">
    <property type="match status" value="2"/>
</dbReference>
<dbReference type="KEGG" id="taz:TREAZ_1838"/>